<keyword evidence="2" id="KW-1185">Reference proteome</keyword>
<reference evidence="1 2" key="1">
    <citation type="journal article" date="2018" name="Elife">
        <title>Discovery and characterization of a prevalent human gut bacterial enzyme sufficient for the inactivation of a family of plant toxins.</title>
        <authorList>
            <person name="Koppel N."/>
            <person name="Bisanz J.E."/>
            <person name="Pandelia M.E."/>
            <person name="Turnbaugh P.J."/>
            <person name="Balskus E.P."/>
        </authorList>
    </citation>
    <scope>NUCLEOTIDE SEQUENCE [LARGE SCALE GENOMIC DNA]</scope>
    <source>
        <strain evidence="1 2">3C</strain>
    </source>
</reference>
<gene>
    <name evidence="1" type="ORF">C1877_13610</name>
</gene>
<dbReference type="EMBL" id="PPTS01000009">
    <property type="protein sequence ID" value="RDB62538.1"/>
    <property type="molecule type" value="Genomic_DNA"/>
</dbReference>
<evidence type="ECO:0000313" key="2">
    <source>
        <dbReference type="Proteomes" id="UP000254000"/>
    </source>
</evidence>
<dbReference type="AlphaFoldDB" id="A0A369LWL1"/>
<comment type="caution">
    <text evidence="1">The sequence shown here is derived from an EMBL/GenBank/DDBJ whole genome shotgun (WGS) entry which is preliminary data.</text>
</comment>
<name>A0A369LWL1_9ACTN</name>
<dbReference type="Proteomes" id="UP000254000">
    <property type="component" value="Unassembled WGS sequence"/>
</dbReference>
<proteinExistence type="predicted"/>
<organism evidence="1 2">
    <name type="scientific">Gordonibacter pamelaeae</name>
    <dbReference type="NCBI Taxonomy" id="471189"/>
    <lineage>
        <taxon>Bacteria</taxon>
        <taxon>Bacillati</taxon>
        <taxon>Actinomycetota</taxon>
        <taxon>Coriobacteriia</taxon>
        <taxon>Eggerthellales</taxon>
        <taxon>Eggerthellaceae</taxon>
        <taxon>Gordonibacter</taxon>
    </lineage>
</organism>
<evidence type="ECO:0000313" key="1">
    <source>
        <dbReference type="EMBL" id="RDB62538.1"/>
    </source>
</evidence>
<sequence>MRDWAAGAGIPCDFNPAVPSAAFPCAFVPAVREACPSAVLGESANVLEQQPDGSFCMREVGLRELAILDSRKY</sequence>
<dbReference type="GeneID" id="78360732"/>
<dbReference type="RefSeq" id="WP_041239443.1">
    <property type="nucleotide sequence ID" value="NZ_CABMMS010000009.1"/>
</dbReference>
<protein>
    <submittedName>
        <fullName evidence="1">Uncharacterized protein</fullName>
    </submittedName>
</protein>
<accession>A0A369LWL1</accession>